<accession>A0A151QVR5</accession>
<evidence type="ECO:0000313" key="1">
    <source>
        <dbReference type="EMBL" id="KYP34457.1"/>
    </source>
</evidence>
<dbReference type="EMBL" id="KQ484591">
    <property type="protein sequence ID" value="KYP34457.1"/>
    <property type="molecule type" value="Genomic_DNA"/>
</dbReference>
<organism evidence="1 2">
    <name type="scientific">Cajanus cajan</name>
    <name type="common">Pigeon pea</name>
    <name type="synonym">Cajanus indicus</name>
    <dbReference type="NCBI Taxonomy" id="3821"/>
    <lineage>
        <taxon>Eukaryota</taxon>
        <taxon>Viridiplantae</taxon>
        <taxon>Streptophyta</taxon>
        <taxon>Embryophyta</taxon>
        <taxon>Tracheophyta</taxon>
        <taxon>Spermatophyta</taxon>
        <taxon>Magnoliopsida</taxon>
        <taxon>eudicotyledons</taxon>
        <taxon>Gunneridae</taxon>
        <taxon>Pentapetalae</taxon>
        <taxon>rosids</taxon>
        <taxon>fabids</taxon>
        <taxon>Fabales</taxon>
        <taxon>Fabaceae</taxon>
        <taxon>Papilionoideae</taxon>
        <taxon>50 kb inversion clade</taxon>
        <taxon>NPAAA clade</taxon>
        <taxon>indigoferoid/millettioid clade</taxon>
        <taxon>Phaseoleae</taxon>
        <taxon>Cajanus</taxon>
    </lineage>
</organism>
<sequence length="124" mass="14156">GHPNRQFLVSFRGVRYHLQDFACQDNDPENDKKLFNLCHASLRNVIKRIFDIFKSRFTIFKSAPPFSDEKDGFDLSAKQLNEGIGKGSGALQNSFVSVSWPRMDPSMFDLDYGKVKAHPPQHNP</sequence>
<dbReference type="Proteomes" id="UP000075243">
    <property type="component" value="Unassembled WGS sequence"/>
</dbReference>
<gene>
    <name evidence="1" type="ORF">KK1_044587</name>
</gene>
<evidence type="ECO:0000313" key="2">
    <source>
        <dbReference type="Proteomes" id="UP000075243"/>
    </source>
</evidence>
<dbReference type="Gramene" id="C.cajan_43455.t">
    <property type="protein sequence ID" value="C.cajan_43455.t"/>
    <property type="gene ID" value="C.cajan_43455"/>
</dbReference>
<keyword evidence="2" id="KW-1185">Reference proteome</keyword>
<feature type="non-terminal residue" evidence="1">
    <location>
        <position position="1"/>
    </location>
</feature>
<dbReference type="AlphaFoldDB" id="A0A151QVR5"/>
<reference evidence="1" key="1">
    <citation type="journal article" date="2012" name="Nat. Biotechnol.">
        <title>Draft genome sequence of pigeonpea (Cajanus cajan), an orphan legume crop of resource-poor farmers.</title>
        <authorList>
            <person name="Varshney R.K."/>
            <person name="Chen W."/>
            <person name="Li Y."/>
            <person name="Bharti A.K."/>
            <person name="Saxena R.K."/>
            <person name="Schlueter J.A."/>
            <person name="Donoghue M.T."/>
            <person name="Azam S."/>
            <person name="Fan G."/>
            <person name="Whaley A.M."/>
            <person name="Farmer A.D."/>
            <person name="Sheridan J."/>
            <person name="Iwata A."/>
            <person name="Tuteja R."/>
            <person name="Penmetsa R.V."/>
            <person name="Wu W."/>
            <person name="Upadhyaya H.D."/>
            <person name="Yang S.P."/>
            <person name="Shah T."/>
            <person name="Saxena K.B."/>
            <person name="Michael T."/>
            <person name="McCombie W.R."/>
            <person name="Yang B."/>
            <person name="Zhang G."/>
            <person name="Yang H."/>
            <person name="Wang J."/>
            <person name="Spillane C."/>
            <person name="Cook D.R."/>
            <person name="May G.D."/>
            <person name="Xu X."/>
            <person name="Jackson S.A."/>
        </authorList>
    </citation>
    <scope>NUCLEOTIDE SEQUENCE [LARGE SCALE GENOMIC DNA]</scope>
</reference>
<dbReference type="STRING" id="3821.A0A151QVR5"/>
<proteinExistence type="predicted"/>
<protein>
    <submittedName>
        <fullName evidence="1">Uncharacterized protein</fullName>
    </submittedName>
</protein>
<name>A0A151QVR5_CAJCA</name>